<evidence type="ECO:0000313" key="3">
    <source>
        <dbReference type="Proteomes" id="UP000031036"/>
    </source>
</evidence>
<accession>A0A0B2VHL3</accession>
<dbReference type="Proteomes" id="UP000031036">
    <property type="component" value="Unassembled WGS sequence"/>
</dbReference>
<keyword evidence="1" id="KW-0472">Membrane</keyword>
<organism evidence="2 3">
    <name type="scientific">Toxocara canis</name>
    <name type="common">Canine roundworm</name>
    <dbReference type="NCBI Taxonomy" id="6265"/>
    <lineage>
        <taxon>Eukaryota</taxon>
        <taxon>Metazoa</taxon>
        <taxon>Ecdysozoa</taxon>
        <taxon>Nematoda</taxon>
        <taxon>Chromadorea</taxon>
        <taxon>Rhabditida</taxon>
        <taxon>Spirurina</taxon>
        <taxon>Ascaridomorpha</taxon>
        <taxon>Ascaridoidea</taxon>
        <taxon>Toxocaridae</taxon>
        <taxon>Toxocara</taxon>
    </lineage>
</organism>
<keyword evidence="1" id="KW-0812">Transmembrane</keyword>
<dbReference type="EMBL" id="JPKZ01001277">
    <property type="protein sequence ID" value="KHN83001.1"/>
    <property type="molecule type" value="Genomic_DNA"/>
</dbReference>
<evidence type="ECO:0000313" key="2">
    <source>
        <dbReference type="EMBL" id="KHN83001.1"/>
    </source>
</evidence>
<feature type="transmembrane region" description="Helical" evidence="1">
    <location>
        <begin position="35"/>
        <end position="55"/>
    </location>
</feature>
<comment type="caution">
    <text evidence="2">The sequence shown here is derived from an EMBL/GenBank/DDBJ whole genome shotgun (WGS) entry which is preliminary data.</text>
</comment>
<dbReference type="AlphaFoldDB" id="A0A0B2VHL3"/>
<keyword evidence="1" id="KW-1133">Transmembrane helix</keyword>
<name>A0A0B2VHL3_TOXCA</name>
<gene>
    <name evidence="2" type="ORF">Tcan_06454</name>
</gene>
<evidence type="ECO:0000256" key="1">
    <source>
        <dbReference type="SAM" id="Phobius"/>
    </source>
</evidence>
<keyword evidence="3" id="KW-1185">Reference proteome</keyword>
<sequence>MNMHLFHEGKALTHARRHSGRHEGYLRGIVLKCRVLIILVILLLGIKVMVVMFHISAKRLYMDNQSVTNYAVNVERVNCHHVGDPFGYAKWQRPSKHRLLSTLNHNLLIESLSSGRGVPHCSHLHTNSTKVALSERAMTFHLYGR</sequence>
<proteinExistence type="predicted"/>
<protein>
    <submittedName>
        <fullName evidence="2">Uncharacterized protein</fullName>
    </submittedName>
</protein>
<reference evidence="2 3" key="1">
    <citation type="submission" date="2014-11" db="EMBL/GenBank/DDBJ databases">
        <title>Genetic blueprint of the zoonotic pathogen Toxocara canis.</title>
        <authorList>
            <person name="Zhu X.-Q."/>
            <person name="Korhonen P.K."/>
            <person name="Cai H."/>
            <person name="Young N.D."/>
            <person name="Nejsum P."/>
            <person name="von Samson-Himmelstjerna G."/>
            <person name="Boag P.R."/>
            <person name="Tan P."/>
            <person name="Li Q."/>
            <person name="Min J."/>
            <person name="Yang Y."/>
            <person name="Wang X."/>
            <person name="Fang X."/>
            <person name="Hall R.S."/>
            <person name="Hofmann A."/>
            <person name="Sternberg P.W."/>
            <person name="Jex A.R."/>
            <person name="Gasser R.B."/>
        </authorList>
    </citation>
    <scope>NUCLEOTIDE SEQUENCE [LARGE SCALE GENOMIC DNA]</scope>
    <source>
        <strain evidence="2">PN_DK_2014</strain>
    </source>
</reference>